<feature type="binding site" evidence="3">
    <location>
        <position position="382"/>
    </location>
    <ligand>
        <name>Zn(2+)</name>
        <dbReference type="ChEBI" id="CHEBI:29105"/>
        <label>2</label>
    </ligand>
</feature>
<dbReference type="EMBL" id="AAEW02000005">
    <property type="protein sequence ID" value="EAT16308.1"/>
    <property type="molecule type" value="Genomic_DNA"/>
</dbReference>
<feature type="binding site" evidence="3">
    <location>
        <position position="190"/>
    </location>
    <ligand>
        <name>Zn(2+)</name>
        <dbReference type="ChEBI" id="CHEBI:29105"/>
        <label>1</label>
    </ligand>
</feature>
<dbReference type="GO" id="GO:0016813">
    <property type="term" value="F:hydrolase activity, acting on carbon-nitrogen (but not peptide) bonds, in linear amidines"/>
    <property type="evidence" value="ECO:0007669"/>
    <property type="project" value="InterPro"/>
</dbReference>
<dbReference type="NCBIfam" id="TIGR01879">
    <property type="entry name" value="hydantase"/>
    <property type="match status" value="1"/>
</dbReference>
<evidence type="ECO:0000259" key="5">
    <source>
        <dbReference type="Pfam" id="PF07687"/>
    </source>
</evidence>
<dbReference type="Gene3D" id="3.30.70.360">
    <property type="match status" value="1"/>
</dbReference>
<feature type="domain" description="Peptidase M20 dimerisation" evidence="5">
    <location>
        <begin position="216"/>
        <end position="309"/>
    </location>
</feature>
<dbReference type="InterPro" id="IPR001261">
    <property type="entry name" value="ArgE/DapE_CS"/>
</dbReference>
<dbReference type="GO" id="GO:0050538">
    <property type="term" value="F:N-carbamoyl-L-amino-acid hydrolase activity"/>
    <property type="evidence" value="ECO:0007669"/>
    <property type="project" value="UniProtKB-EC"/>
</dbReference>
<dbReference type="Proteomes" id="UP000005695">
    <property type="component" value="Unassembled WGS sequence"/>
</dbReference>
<reference evidence="6" key="2">
    <citation type="submission" date="2006-05" db="EMBL/GenBank/DDBJ databases">
        <title>Sequencing of the draft genome and assembly of Desulfuromonas acetoxidans DSM 684.</title>
        <authorList>
            <consortium name="US DOE Joint Genome Institute (JGI-PGF)"/>
            <person name="Copeland A."/>
            <person name="Lucas S."/>
            <person name="Lapidus A."/>
            <person name="Barry K."/>
            <person name="Detter J.C."/>
            <person name="Glavina del Rio T."/>
            <person name="Hammon N."/>
            <person name="Israni S."/>
            <person name="Dalin E."/>
            <person name="Tice H."/>
            <person name="Bruce D."/>
            <person name="Pitluck S."/>
            <person name="Richardson P."/>
        </authorList>
    </citation>
    <scope>NUCLEOTIDE SEQUENCE [LARGE SCALE GENOMIC DNA]</scope>
    <source>
        <strain evidence="6">DSM 684</strain>
    </source>
</reference>
<reference evidence="6" key="1">
    <citation type="submission" date="2006-05" db="EMBL/GenBank/DDBJ databases">
        <title>Annotation of the draft genome assembly of Desulfuromonas acetoxidans DSM 684.</title>
        <authorList>
            <consortium name="US DOE Joint Genome Institute (JGI-ORNL)"/>
            <person name="Larimer F."/>
            <person name="Land M."/>
            <person name="Hauser L."/>
        </authorList>
    </citation>
    <scope>NUCLEOTIDE SEQUENCE [LARGE SCALE GENOMIC DNA]</scope>
    <source>
        <strain evidence="6">DSM 684</strain>
    </source>
</reference>
<evidence type="ECO:0000256" key="4">
    <source>
        <dbReference type="PIRSR" id="PIRSR001235-2"/>
    </source>
</evidence>
<sequence length="410" mass="44841">MIDTKRFQKDFRAIAQFGALDNGGVTRLALSKADHEARNYLIKQMQQADLDVHIDPYGNIRGRRNGSDSQLPAVMVGSHLDTVPQGGHYDGIIGVLAALELVRHLNDEHITTKHPIEIIDFCCEESSRFGVATLGSKGLTGQLNCARMKELCDRDGISFYQALLQSGCSPDVENGGYLTPGDLKAFFELHIEQGPVLEHHQEHLGIVEAIAAPSRFRLTINGRSDHSGTTPMTMRQDALVAAAQLVLGTENIARQSSEQSVATIGEIHTQPNVMNVIPGSVTLGVDIRDIDGDRKQQMVAAFQNLVDTVESQSGCRIHTERLCDDAPVQLDGMLQQQLIDLAQAHQWRWRKMPSGAGHDAMHMARLAPTALIFIPSHNGISHNVAESSSLEDIMRGVTLLSEAVQQSAQE</sequence>
<name>Q1K1T0_DESA6</name>
<dbReference type="Pfam" id="PF07687">
    <property type="entry name" value="M20_dimer"/>
    <property type="match status" value="1"/>
</dbReference>
<keyword evidence="7" id="KW-1185">Reference proteome</keyword>
<dbReference type="InterPro" id="IPR010158">
    <property type="entry name" value="Amidase_Cbmase"/>
</dbReference>
<keyword evidence="3" id="KW-0479">Metal-binding</keyword>
<feature type="binding site" evidence="3">
    <location>
        <position position="79"/>
    </location>
    <ligand>
        <name>Zn(2+)</name>
        <dbReference type="ChEBI" id="CHEBI:29105"/>
        <label>1</label>
    </ligand>
</feature>
<dbReference type="Gene3D" id="3.40.630.10">
    <property type="entry name" value="Zn peptidases"/>
    <property type="match status" value="1"/>
</dbReference>
<accession>Q1K1T0</accession>
<gene>
    <name evidence="6" type="ORF">Dace_1772</name>
</gene>
<dbReference type="OrthoDB" id="9808195at2"/>
<dbReference type="GO" id="GO:0046872">
    <property type="term" value="F:metal ion binding"/>
    <property type="evidence" value="ECO:0007669"/>
    <property type="project" value="UniProtKB-KW"/>
</dbReference>
<dbReference type="SUPFAM" id="SSF53187">
    <property type="entry name" value="Zn-dependent exopeptidases"/>
    <property type="match status" value="1"/>
</dbReference>
<dbReference type="Pfam" id="PF01546">
    <property type="entry name" value="Peptidase_M20"/>
    <property type="match status" value="1"/>
</dbReference>
<dbReference type="CDD" id="cd03884">
    <property type="entry name" value="M20_bAS"/>
    <property type="match status" value="1"/>
</dbReference>
<comment type="cofactor">
    <cofactor evidence="3">
        <name>Zn(2+)</name>
        <dbReference type="ChEBI" id="CHEBI:29105"/>
    </cofactor>
    <text evidence="3">Binds 2 Zn(2+) ions per subunit.</text>
</comment>
<keyword evidence="3" id="KW-0862">Zinc</keyword>
<proteinExistence type="inferred from homology"/>
<dbReference type="InterPro" id="IPR011650">
    <property type="entry name" value="Peptidase_M20_dimer"/>
</dbReference>
<feature type="binding site" evidence="3">
    <location>
        <position position="125"/>
    </location>
    <ligand>
        <name>Zn(2+)</name>
        <dbReference type="ChEBI" id="CHEBI:29105"/>
        <label>2</label>
    </ligand>
</feature>
<evidence type="ECO:0000256" key="3">
    <source>
        <dbReference type="PIRSR" id="PIRSR001235-1"/>
    </source>
</evidence>
<dbReference type="InterPro" id="IPR002933">
    <property type="entry name" value="Peptidase_M20"/>
</dbReference>
<evidence type="ECO:0000256" key="1">
    <source>
        <dbReference type="ARBA" id="ARBA00006153"/>
    </source>
</evidence>
<dbReference type="SUPFAM" id="SSF55031">
    <property type="entry name" value="Bacterial exopeptidase dimerisation domain"/>
    <property type="match status" value="1"/>
</dbReference>
<dbReference type="PANTHER" id="PTHR32494">
    <property type="entry name" value="ALLANTOATE DEIMINASE-RELATED"/>
    <property type="match status" value="1"/>
</dbReference>
<evidence type="ECO:0000256" key="2">
    <source>
        <dbReference type="ARBA" id="ARBA00022801"/>
    </source>
</evidence>
<keyword evidence="2 6" id="KW-0378">Hydrolase</keyword>
<dbReference type="NCBIfam" id="NF006771">
    <property type="entry name" value="PRK09290.1-5"/>
    <property type="match status" value="1"/>
</dbReference>
<comment type="similarity">
    <text evidence="1">Belongs to the peptidase M20 family.</text>
</comment>
<evidence type="ECO:0000313" key="6">
    <source>
        <dbReference type="EMBL" id="EAT16308.1"/>
    </source>
</evidence>
<protein>
    <submittedName>
        <fullName evidence="6">Amidase, hydantoinase/carbamoylase</fullName>
        <ecNumber evidence="6">3.5.1.87</ecNumber>
    </submittedName>
</protein>
<feature type="binding site" evidence="3">
    <location>
        <position position="90"/>
    </location>
    <ligand>
        <name>Zn(2+)</name>
        <dbReference type="ChEBI" id="CHEBI:29105"/>
        <label>2</label>
    </ligand>
</feature>
<dbReference type="InterPro" id="IPR036264">
    <property type="entry name" value="Bact_exopeptidase_dim_dom"/>
</dbReference>
<organism evidence="6 7">
    <name type="scientific">Desulfuromonas acetoxidans (strain DSM 684 / 11070)</name>
    <dbReference type="NCBI Taxonomy" id="281689"/>
    <lineage>
        <taxon>Bacteria</taxon>
        <taxon>Pseudomonadati</taxon>
        <taxon>Thermodesulfobacteriota</taxon>
        <taxon>Desulfuromonadia</taxon>
        <taxon>Desulfuromonadales</taxon>
        <taxon>Desulfuromonadaceae</taxon>
        <taxon>Desulfuromonas</taxon>
    </lineage>
</organism>
<dbReference type="RefSeq" id="WP_005998851.1">
    <property type="nucleotide sequence ID" value="NZ_AAEW02000005.1"/>
</dbReference>
<dbReference type="AlphaFoldDB" id="Q1K1T0"/>
<comment type="caution">
    <text evidence="6">The sequence shown here is derived from an EMBL/GenBank/DDBJ whole genome shotgun (WGS) entry which is preliminary data.</text>
</comment>
<dbReference type="PROSITE" id="PS00758">
    <property type="entry name" value="ARGE_DAPE_CPG2_1"/>
    <property type="match status" value="1"/>
</dbReference>
<feature type="binding site" evidence="3">
    <location>
        <position position="90"/>
    </location>
    <ligand>
        <name>Zn(2+)</name>
        <dbReference type="ChEBI" id="CHEBI:29105"/>
        <label>1</label>
    </ligand>
</feature>
<feature type="binding site" evidence="4">
    <location>
        <position position="215"/>
    </location>
    <ligand>
        <name>allantoate</name>
        <dbReference type="ChEBI" id="CHEBI:17536"/>
    </ligand>
</feature>
<dbReference type="PANTHER" id="PTHR32494:SF5">
    <property type="entry name" value="ALLANTOATE AMIDOHYDROLASE"/>
    <property type="match status" value="1"/>
</dbReference>
<dbReference type="EC" id="3.5.1.87" evidence="6"/>
<dbReference type="PIRSF" id="PIRSF001235">
    <property type="entry name" value="Amidase_carbamoylase"/>
    <property type="match status" value="1"/>
</dbReference>
<feature type="binding site" evidence="4">
    <location>
        <position position="288"/>
    </location>
    <ligand>
        <name>allantoate</name>
        <dbReference type="ChEBI" id="CHEBI:17536"/>
    </ligand>
</feature>
<feature type="binding site" evidence="4">
    <location>
        <position position="275"/>
    </location>
    <ligand>
        <name>allantoate</name>
        <dbReference type="ChEBI" id="CHEBI:17536"/>
    </ligand>
</feature>
<evidence type="ECO:0000313" key="7">
    <source>
        <dbReference type="Proteomes" id="UP000005695"/>
    </source>
</evidence>